<name>A0AAQ3SIC5_PASNO</name>
<dbReference type="Proteomes" id="UP001341281">
    <property type="component" value="Chromosome 01"/>
</dbReference>
<sequence>MAICLIKLQRSFLLSVFCKLRLFELDQVKAQPVATSQIMRAIRPISCPSLSCPIYVCMSTSMSSKLRPLVSGSCVYTNEHAAAATPAYSRKHPGMVIQSAREMNVMVTSAHVTRFTAVPSPVPCARSRSGMISEL</sequence>
<reference evidence="1 2" key="1">
    <citation type="submission" date="2024-02" db="EMBL/GenBank/DDBJ databases">
        <title>High-quality chromosome-scale genome assembly of Pensacola bahiagrass (Paspalum notatum Flugge var. saurae).</title>
        <authorList>
            <person name="Vega J.M."/>
            <person name="Podio M."/>
            <person name="Orjuela J."/>
            <person name="Siena L.A."/>
            <person name="Pessino S.C."/>
            <person name="Combes M.C."/>
            <person name="Mariac C."/>
            <person name="Albertini E."/>
            <person name="Pupilli F."/>
            <person name="Ortiz J.P.A."/>
            <person name="Leblanc O."/>
        </authorList>
    </citation>
    <scope>NUCLEOTIDE SEQUENCE [LARGE SCALE GENOMIC DNA]</scope>
    <source>
        <strain evidence="1">R1</strain>
        <tissue evidence="1">Leaf</tissue>
    </source>
</reference>
<evidence type="ECO:0000313" key="1">
    <source>
        <dbReference type="EMBL" id="WVZ50205.1"/>
    </source>
</evidence>
<dbReference type="AlphaFoldDB" id="A0AAQ3SIC5"/>
<evidence type="ECO:0000313" key="2">
    <source>
        <dbReference type="Proteomes" id="UP001341281"/>
    </source>
</evidence>
<accession>A0AAQ3SIC5</accession>
<proteinExistence type="predicted"/>
<gene>
    <name evidence="1" type="ORF">U9M48_001481</name>
</gene>
<protein>
    <submittedName>
        <fullName evidence="1">Uncharacterized protein</fullName>
    </submittedName>
</protein>
<organism evidence="1 2">
    <name type="scientific">Paspalum notatum var. saurae</name>
    <dbReference type="NCBI Taxonomy" id="547442"/>
    <lineage>
        <taxon>Eukaryota</taxon>
        <taxon>Viridiplantae</taxon>
        <taxon>Streptophyta</taxon>
        <taxon>Embryophyta</taxon>
        <taxon>Tracheophyta</taxon>
        <taxon>Spermatophyta</taxon>
        <taxon>Magnoliopsida</taxon>
        <taxon>Liliopsida</taxon>
        <taxon>Poales</taxon>
        <taxon>Poaceae</taxon>
        <taxon>PACMAD clade</taxon>
        <taxon>Panicoideae</taxon>
        <taxon>Andropogonodae</taxon>
        <taxon>Paspaleae</taxon>
        <taxon>Paspalinae</taxon>
        <taxon>Paspalum</taxon>
    </lineage>
</organism>
<keyword evidence="2" id="KW-1185">Reference proteome</keyword>
<dbReference type="EMBL" id="CP144745">
    <property type="protein sequence ID" value="WVZ50205.1"/>
    <property type="molecule type" value="Genomic_DNA"/>
</dbReference>